<organism evidence="1 2">
    <name type="scientific">Vavraia culicis (isolate floridensis)</name>
    <name type="common">Microsporidian parasite</name>
    <dbReference type="NCBI Taxonomy" id="948595"/>
    <lineage>
        <taxon>Eukaryota</taxon>
        <taxon>Fungi</taxon>
        <taxon>Fungi incertae sedis</taxon>
        <taxon>Microsporidia</taxon>
        <taxon>Pleistophoridae</taxon>
        <taxon>Vavraia</taxon>
    </lineage>
</organism>
<evidence type="ECO:0000313" key="1">
    <source>
        <dbReference type="EMBL" id="ELA47811.1"/>
    </source>
</evidence>
<gene>
    <name evidence="1" type="ORF">VCUG_00653</name>
</gene>
<dbReference type="SUPFAM" id="SSF48371">
    <property type="entry name" value="ARM repeat"/>
    <property type="match status" value="1"/>
</dbReference>
<dbReference type="EMBL" id="GL877411">
    <property type="protein sequence ID" value="ELA47811.1"/>
    <property type="molecule type" value="Genomic_DNA"/>
</dbReference>
<dbReference type="InterPro" id="IPR016024">
    <property type="entry name" value="ARM-type_fold"/>
</dbReference>
<dbReference type="GeneID" id="19878538"/>
<protein>
    <submittedName>
        <fullName evidence="1">Uncharacterized protein</fullName>
    </submittedName>
</protein>
<dbReference type="OMA" id="QIICLEW"/>
<dbReference type="InParanoid" id="L2GVV9"/>
<dbReference type="VEuPathDB" id="MicrosporidiaDB:VCUG_00653"/>
<sequence>MMSAEHRKILEILEGIKQNVNVEVPSDVIYLKTLHEMIEGELSGRVPAEHETAIRADNVSDGPGGEHLQNGAGAYAENVTEKENCAGNTVIGAKDTAHTTKNGVLRVYKKQITLWLLVLLNNPFNLSFLNTHNFISFILDDLQCAALLVSNLMKNSENEQFYRENEILGNKISETKYYEFLYHLSKKIKLYDFCSTGTDNQPCTAAKSHDDKYTGMSHDLVKKLNSFIKPTDTETLKALKYKIITNQGMYNRIDKQPVLDTLFLHLKQGSARHSLTLSYSISKFNFDAKELLACFYGPVFCREGLWINTLLILCFKVLEKKVHIRIADESGAAGGENDEKKGSGGIGTVSRTCDTNNIAGSNGTENYGNKFIAPEMIADILLKTVFFECKNRYAQKMRETALFLIYCMLRSTLYSGSPSTEHKESGAQGDVHVSNAITLQFLRSMLLSVSLLDNQLECRRAACSILIELQAYGKTEFLPFIDFYRVKRKNNALNLPQEYYTGLLKQRLIVKIFDHDLEMQIICLEWMKKHGKGIKLRQTIKKDEYSLCDLVEEHEFRECAAGETGESLCASGECSSSATSESISYTTALIAYLFLDQIDKIQIIFDSFALEDKKFVFFADAYLKTTIFKHFDFKGECHFYDMVENVAAKSERNERFDHNGLFNVRYIDSNRNRHVSDHNLVFLLDNDLHPHLTMFLHSTLESDFLFKRLLKKKSLSYFLANAFNTKYFAEYLELVRGMLSDREVERVQIGIKCVYTMYRMYGGADLHKGTEQNANSINNTLGERNISNSVGCCTLRELLGHAVSTNLNNYTINYKGDVGHRCRKECLFLLFYLKDKSMNYYIIKYLFDKNKELREIVISFLRELGVLKNVKGYKTVYISGRRSCEGIEHLLSSVVRGSGNDLCHDSELHDENDLRADSTDSRYDVSVNGNRMSTGHVPIDDNTASFLSSLDAEYKNMCSALSSEKALFKCAFLSFGTLKMEYRIGFAKAILSYFVNCDGSIYEVLSWGITEYLIDYLVYVLEGQRREVYCCLRGILNLLGHSHQERADEQSNGVSDRIRNDQELKARISSINDEKLNGLRDEIVKRMQWR</sequence>
<dbReference type="Proteomes" id="UP000011081">
    <property type="component" value="Unassembled WGS sequence"/>
</dbReference>
<evidence type="ECO:0000313" key="2">
    <source>
        <dbReference type="Proteomes" id="UP000011081"/>
    </source>
</evidence>
<dbReference type="RefSeq" id="XP_008073674.1">
    <property type="nucleotide sequence ID" value="XM_008075483.1"/>
</dbReference>
<dbReference type="HOGENOM" id="CLU_009878_0_0_1"/>
<dbReference type="AlphaFoldDB" id="L2GVV9"/>
<name>L2GVV9_VAVCU</name>
<dbReference type="OrthoDB" id="2191705at2759"/>
<accession>L2GVV9</accession>
<proteinExistence type="predicted"/>
<keyword evidence="2" id="KW-1185">Reference proteome</keyword>
<reference evidence="2" key="1">
    <citation type="submission" date="2011-03" db="EMBL/GenBank/DDBJ databases">
        <title>The genome sequence of Vavraia culicis strain floridensis.</title>
        <authorList>
            <consortium name="The Broad Institute Genome Sequencing Platform"/>
            <person name="Cuomo C."/>
            <person name="Becnel J."/>
            <person name="Sanscrainte N."/>
            <person name="Young S.K."/>
            <person name="Zeng Q."/>
            <person name="Gargeya S."/>
            <person name="Fitzgerald M."/>
            <person name="Haas B."/>
            <person name="Abouelleil A."/>
            <person name="Alvarado L."/>
            <person name="Arachchi H.M."/>
            <person name="Berlin A."/>
            <person name="Chapman S.B."/>
            <person name="Gearin G."/>
            <person name="Goldberg J."/>
            <person name="Griggs A."/>
            <person name="Gujja S."/>
            <person name="Hansen M."/>
            <person name="Heiman D."/>
            <person name="Howarth C."/>
            <person name="Larimer J."/>
            <person name="Lui A."/>
            <person name="MacDonald P.J.P."/>
            <person name="McCowen C."/>
            <person name="Montmayeur A."/>
            <person name="Murphy C."/>
            <person name="Neiman D."/>
            <person name="Pearson M."/>
            <person name="Priest M."/>
            <person name="Roberts A."/>
            <person name="Saif S."/>
            <person name="Shea T."/>
            <person name="Sisk P."/>
            <person name="Stolte C."/>
            <person name="Sykes S."/>
            <person name="Wortman J."/>
            <person name="Nusbaum C."/>
            <person name="Birren B."/>
        </authorList>
    </citation>
    <scope>NUCLEOTIDE SEQUENCE [LARGE SCALE GENOMIC DNA]</scope>
    <source>
        <strain evidence="2">floridensis</strain>
    </source>
</reference>